<comment type="similarity">
    <text evidence="1">Belongs to the SDO1/SBDS family.</text>
</comment>
<dbReference type="SUPFAM" id="SSF109728">
    <property type="entry name" value="Hypothetical protein AF0491, middle domain"/>
    <property type="match status" value="1"/>
</dbReference>
<dbReference type="AlphaFoldDB" id="X1HIR0"/>
<dbReference type="EMBL" id="BARU01006111">
    <property type="protein sequence ID" value="GAH45198.1"/>
    <property type="molecule type" value="Genomic_DNA"/>
</dbReference>
<feature type="domain" description="Ribosome maturation protein SDO1/SBDS central" evidence="3">
    <location>
        <begin position="114"/>
        <end position="173"/>
    </location>
</feature>
<protein>
    <recommendedName>
        <fullName evidence="6">Ribosome assembly factor SBDS</fullName>
    </recommendedName>
</protein>
<dbReference type="Gene3D" id="3.30.70.240">
    <property type="match status" value="1"/>
</dbReference>
<dbReference type="Gene3D" id="3.30.1250.10">
    <property type="entry name" value="Ribosome maturation protein SBDS, N-terminal domain"/>
    <property type="match status" value="1"/>
</dbReference>
<dbReference type="Pfam" id="PF01172">
    <property type="entry name" value="SBDS_N"/>
    <property type="match status" value="1"/>
</dbReference>
<dbReference type="PANTHER" id="PTHR10927:SF4">
    <property type="entry name" value="RIBOSOME MATURATION PROTEIN SDO1 HOMOLOG"/>
    <property type="match status" value="1"/>
</dbReference>
<comment type="caution">
    <text evidence="5">The sequence shown here is derived from an EMBL/GenBank/DDBJ whole genome shotgun (WGS) entry which is preliminary data.</text>
</comment>
<gene>
    <name evidence="5" type="ORF">S03H2_12003</name>
</gene>
<dbReference type="InterPro" id="IPR036786">
    <property type="entry name" value="Ribosome_mat_SBDS_N_sf"/>
</dbReference>
<accession>X1HIR0</accession>
<dbReference type="NCBIfam" id="TIGR00291">
    <property type="entry name" value="RNA_SBDS"/>
    <property type="match status" value="1"/>
</dbReference>
<dbReference type="InterPro" id="IPR019783">
    <property type="entry name" value="SDO1/SBDS_N"/>
</dbReference>
<organism evidence="5">
    <name type="scientific">marine sediment metagenome</name>
    <dbReference type="NCBI Taxonomy" id="412755"/>
    <lineage>
        <taxon>unclassified sequences</taxon>
        <taxon>metagenomes</taxon>
        <taxon>ecological metagenomes</taxon>
    </lineage>
</organism>
<name>X1HIR0_9ZZZZ</name>
<dbReference type="InterPro" id="IPR039100">
    <property type="entry name" value="Sdo1/SBDS-like"/>
</dbReference>
<evidence type="ECO:0000256" key="1">
    <source>
        <dbReference type="ARBA" id="ARBA00007433"/>
    </source>
</evidence>
<sequence>MSKDFRGVTIDRRIDLKGKSIVRYEKHGRRYELLVNPEPAWLFIQGEEVEIDDIFEVYIVYENISRGVKSTQDDLGVAFEGLTERETAIKILKEGKLQLTIGQRNEILKDKRIEIVDFIHIHCINPRENAPIPKDRIENAILDLGVNISYKDDVKSQALEVIDLLKPIMPIRLESVKLAVKIPPSYTGSLYGFLISAGNLVQEEWLSDGSLAIVVNIPSGTQADFLEQITSRTKGKAQVKVLERMSE</sequence>
<feature type="domain" description="Ribosome maturation protein SDO1/SBDS C-terminal" evidence="4">
    <location>
        <begin position="176"/>
        <end position="243"/>
    </location>
</feature>
<dbReference type="PANTHER" id="PTHR10927">
    <property type="entry name" value="RIBOSOME MATURATION PROTEIN SBDS"/>
    <property type="match status" value="1"/>
</dbReference>
<feature type="domain" description="Ribosome maturation protein SDO1/SBDS N-terminal" evidence="2">
    <location>
        <begin position="20"/>
        <end position="104"/>
    </location>
</feature>
<dbReference type="Pfam" id="PF20268">
    <property type="entry name" value="SBDS_C"/>
    <property type="match status" value="1"/>
</dbReference>
<dbReference type="InterPro" id="IPR035647">
    <property type="entry name" value="EFG_III/V"/>
</dbReference>
<evidence type="ECO:0000313" key="5">
    <source>
        <dbReference type="EMBL" id="GAH45198.1"/>
    </source>
</evidence>
<dbReference type="InterPro" id="IPR018978">
    <property type="entry name" value="SDO1/SBDS_central"/>
</dbReference>
<dbReference type="Pfam" id="PF09377">
    <property type="entry name" value="SBDS_domain_II"/>
    <property type="match status" value="1"/>
</dbReference>
<dbReference type="InterPro" id="IPR002140">
    <property type="entry name" value="Sdo1/SBDS"/>
</dbReference>
<evidence type="ECO:0000259" key="2">
    <source>
        <dbReference type="Pfam" id="PF01172"/>
    </source>
</evidence>
<evidence type="ECO:0000259" key="4">
    <source>
        <dbReference type="Pfam" id="PF20268"/>
    </source>
</evidence>
<dbReference type="InterPro" id="IPR046928">
    <property type="entry name" value="SDO1/SBDS_C"/>
</dbReference>
<dbReference type="SUPFAM" id="SSF54980">
    <property type="entry name" value="EF-G C-terminal domain-like"/>
    <property type="match status" value="1"/>
</dbReference>
<dbReference type="SUPFAM" id="SSF89895">
    <property type="entry name" value="FYSH domain"/>
    <property type="match status" value="1"/>
</dbReference>
<dbReference type="Gene3D" id="1.10.10.900">
    <property type="entry name" value="SBDS protein C-terminal domain, subdomain 1"/>
    <property type="match status" value="1"/>
</dbReference>
<dbReference type="InterPro" id="IPR037188">
    <property type="entry name" value="Sdo1/SBDS_central_sf"/>
</dbReference>
<proteinExistence type="inferred from homology"/>
<evidence type="ECO:0000259" key="3">
    <source>
        <dbReference type="Pfam" id="PF09377"/>
    </source>
</evidence>
<dbReference type="GO" id="GO:0042256">
    <property type="term" value="P:cytosolic ribosome assembly"/>
    <property type="evidence" value="ECO:0007669"/>
    <property type="project" value="InterPro"/>
</dbReference>
<evidence type="ECO:0008006" key="6">
    <source>
        <dbReference type="Google" id="ProtNLM"/>
    </source>
</evidence>
<reference evidence="5" key="1">
    <citation type="journal article" date="2014" name="Front. Microbiol.">
        <title>High frequency of phylogenetically diverse reductive dehalogenase-homologous genes in deep subseafloor sedimentary metagenomes.</title>
        <authorList>
            <person name="Kawai M."/>
            <person name="Futagami T."/>
            <person name="Toyoda A."/>
            <person name="Takaki Y."/>
            <person name="Nishi S."/>
            <person name="Hori S."/>
            <person name="Arai W."/>
            <person name="Tsubouchi T."/>
            <person name="Morono Y."/>
            <person name="Uchiyama I."/>
            <person name="Ito T."/>
            <person name="Fujiyama A."/>
            <person name="Inagaki F."/>
            <person name="Takami H."/>
        </authorList>
    </citation>
    <scope>NUCLEOTIDE SEQUENCE</scope>
    <source>
        <strain evidence="5">Expedition CK06-06</strain>
    </source>
</reference>